<dbReference type="EMBL" id="DWZH01000005">
    <property type="protein sequence ID" value="HJB08971.1"/>
    <property type="molecule type" value="Genomic_DNA"/>
</dbReference>
<dbReference type="InterPro" id="IPR050428">
    <property type="entry name" value="TCS_sensor_his_kinase"/>
</dbReference>
<dbReference type="SMART" id="SM00387">
    <property type="entry name" value="HATPase_c"/>
    <property type="match status" value="1"/>
</dbReference>
<dbReference type="PANTHER" id="PTHR45436:SF5">
    <property type="entry name" value="SENSOR HISTIDINE KINASE TRCS"/>
    <property type="match status" value="1"/>
</dbReference>
<evidence type="ECO:0000256" key="1">
    <source>
        <dbReference type="ARBA" id="ARBA00000085"/>
    </source>
</evidence>
<evidence type="ECO:0000256" key="10">
    <source>
        <dbReference type="ARBA" id="ARBA00023136"/>
    </source>
</evidence>
<dbReference type="SUPFAM" id="SSF47384">
    <property type="entry name" value="Homodimeric domain of signal transducing histidine kinase"/>
    <property type="match status" value="1"/>
</dbReference>
<feature type="compositionally biased region" description="Polar residues" evidence="11">
    <location>
        <begin position="487"/>
        <end position="501"/>
    </location>
</feature>
<evidence type="ECO:0000256" key="9">
    <source>
        <dbReference type="ARBA" id="ARBA00023012"/>
    </source>
</evidence>
<evidence type="ECO:0000259" key="14">
    <source>
        <dbReference type="PROSITE" id="PS50885"/>
    </source>
</evidence>
<organism evidence="15 16">
    <name type="scientific">Candidatus Brachybacterium merdavium</name>
    <dbReference type="NCBI Taxonomy" id="2838513"/>
    <lineage>
        <taxon>Bacteria</taxon>
        <taxon>Bacillati</taxon>
        <taxon>Actinomycetota</taxon>
        <taxon>Actinomycetes</taxon>
        <taxon>Micrococcales</taxon>
        <taxon>Dermabacteraceae</taxon>
        <taxon>Brachybacterium</taxon>
    </lineage>
</organism>
<dbReference type="SMART" id="SM00304">
    <property type="entry name" value="HAMP"/>
    <property type="match status" value="1"/>
</dbReference>
<evidence type="ECO:0000256" key="2">
    <source>
        <dbReference type="ARBA" id="ARBA00004236"/>
    </source>
</evidence>
<dbReference type="SUPFAM" id="SSF55874">
    <property type="entry name" value="ATPase domain of HSP90 chaperone/DNA topoisomerase II/histidine kinase"/>
    <property type="match status" value="1"/>
</dbReference>
<dbReference type="Gene3D" id="1.10.287.130">
    <property type="match status" value="1"/>
</dbReference>
<dbReference type="SMART" id="SM00388">
    <property type="entry name" value="HisKA"/>
    <property type="match status" value="1"/>
</dbReference>
<name>A0A9D2LAQ9_9MICO</name>
<dbReference type="EC" id="2.7.13.3" evidence="3"/>
<dbReference type="CDD" id="cd06225">
    <property type="entry name" value="HAMP"/>
    <property type="match status" value="1"/>
</dbReference>
<dbReference type="Gene3D" id="3.30.565.10">
    <property type="entry name" value="Histidine kinase-like ATPase, C-terminal domain"/>
    <property type="match status" value="1"/>
</dbReference>
<keyword evidence="6 12" id="KW-0812">Transmembrane</keyword>
<keyword evidence="9" id="KW-0902">Two-component regulatory system</keyword>
<evidence type="ECO:0000313" key="15">
    <source>
        <dbReference type="EMBL" id="HJB08971.1"/>
    </source>
</evidence>
<proteinExistence type="predicted"/>
<keyword evidence="10 12" id="KW-0472">Membrane</keyword>
<comment type="subcellular location">
    <subcellularLocation>
        <location evidence="2">Cell membrane</location>
    </subcellularLocation>
</comment>
<dbReference type="InterPro" id="IPR003661">
    <property type="entry name" value="HisK_dim/P_dom"/>
</dbReference>
<keyword evidence="7 15" id="KW-0418">Kinase</keyword>
<dbReference type="PROSITE" id="PS50109">
    <property type="entry name" value="HIS_KIN"/>
    <property type="match status" value="1"/>
</dbReference>
<reference evidence="15" key="1">
    <citation type="journal article" date="2021" name="PeerJ">
        <title>Extensive microbial diversity within the chicken gut microbiome revealed by metagenomics and culture.</title>
        <authorList>
            <person name="Gilroy R."/>
            <person name="Ravi A."/>
            <person name="Getino M."/>
            <person name="Pursley I."/>
            <person name="Horton D.L."/>
            <person name="Alikhan N.F."/>
            <person name="Baker D."/>
            <person name="Gharbi K."/>
            <person name="Hall N."/>
            <person name="Watson M."/>
            <person name="Adriaenssens E.M."/>
            <person name="Foster-Nyarko E."/>
            <person name="Jarju S."/>
            <person name="Secka A."/>
            <person name="Antonio M."/>
            <person name="Oren A."/>
            <person name="Chaudhuri R.R."/>
            <person name="La Ragione R."/>
            <person name="Hildebrand F."/>
            <person name="Pallen M.J."/>
        </authorList>
    </citation>
    <scope>NUCLEOTIDE SEQUENCE</scope>
    <source>
        <strain evidence="15">ChiHjej13B12-24818</strain>
    </source>
</reference>
<dbReference type="CDD" id="cd00075">
    <property type="entry name" value="HATPase"/>
    <property type="match status" value="1"/>
</dbReference>
<dbReference type="Pfam" id="PF00512">
    <property type="entry name" value="HisKA"/>
    <property type="match status" value="1"/>
</dbReference>
<dbReference type="Pfam" id="PF02518">
    <property type="entry name" value="HATPase_c"/>
    <property type="match status" value="1"/>
</dbReference>
<dbReference type="InterPro" id="IPR004358">
    <property type="entry name" value="Sig_transdc_His_kin-like_C"/>
</dbReference>
<comment type="catalytic activity">
    <reaction evidence="1">
        <text>ATP + protein L-histidine = ADP + protein N-phospho-L-histidine.</text>
        <dbReference type="EC" id="2.7.13.3"/>
    </reaction>
</comment>
<evidence type="ECO:0000313" key="16">
    <source>
        <dbReference type="Proteomes" id="UP000823823"/>
    </source>
</evidence>
<gene>
    <name evidence="15" type="ORF">H9786_00340</name>
</gene>
<dbReference type="Pfam" id="PF00672">
    <property type="entry name" value="HAMP"/>
    <property type="match status" value="1"/>
</dbReference>
<evidence type="ECO:0000256" key="4">
    <source>
        <dbReference type="ARBA" id="ARBA00022553"/>
    </source>
</evidence>
<dbReference type="InterPro" id="IPR036097">
    <property type="entry name" value="HisK_dim/P_sf"/>
</dbReference>
<accession>A0A9D2LAQ9</accession>
<evidence type="ECO:0000259" key="13">
    <source>
        <dbReference type="PROSITE" id="PS50109"/>
    </source>
</evidence>
<dbReference type="Gene3D" id="6.10.340.10">
    <property type="match status" value="1"/>
</dbReference>
<dbReference type="InterPro" id="IPR005467">
    <property type="entry name" value="His_kinase_dom"/>
</dbReference>
<dbReference type="InterPro" id="IPR003594">
    <property type="entry name" value="HATPase_dom"/>
</dbReference>
<protein>
    <recommendedName>
        <fullName evidence="3">histidine kinase</fullName>
        <ecNumber evidence="3">2.7.13.3</ecNumber>
    </recommendedName>
</protein>
<dbReference type="CDD" id="cd00082">
    <property type="entry name" value="HisKA"/>
    <property type="match status" value="1"/>
</dbReference>
<feature type="region of interest" description="Disordered" evidence="11">
    <location>
        <begin position="480"/>
        <end position="515"/>
    </location>
</feature>
<evidence type="ECO:0000256" key="7">
    <source>
        <dbReference type="ARBA" id="ARBA00022777"/>
    </source>
</evidence>
<dbReference type="Proteomes" id="UP000823823">
    <property type="component" value="Unassembled WGS sequence"/>
</dbReference>
<reference evidence="15" key="2">
    <citation type="submission" date="2021-04" db="EMBL/GenBank/DDBJ databases">
        <authorList>
            <person name="Gilroy R."/>
        </authorList>
    </citation>
    <scope>NUCLEOTIDE SEQUENCE</scope>
    <source>
        <strain evidence="15">ChiHjej13B12-24818</strain>
    </source>
</reference>
<keyword evidence="4" id="KW-0597">Phosphoprotein</keyword>
<sequence>MAPGRIRRILSRAPMSGWTVRTRVLSMMLAFMAAALAVTGVLTYAIQFRALEERVDRELWQEYSELDLIANSEDASGALLYTTLDELMLRVTESAAPSDDESVLAIIDGTGRYEAQVQDFSLSHQAVLDHVLDTHQPGSSVLTSMEVGDRELRMMIASVRVAGDDSEGIFVVASDIGSQKRLLWQSVAVFAGISVVTLLIAGWTGYLVTGRLLQPLGTLRAATEEITVEDLRYRVPVPEETDDITALARNFNRMLDRIQAGFTEQRRFMSDVGHELRTPLTILRGTLEMTDEHDPGDVREAHRIALDELDRMGRVVGDLSELAAATRPDYVTLRPLDMAAFARSAFARIEKIAEREWIFEGGADVTGDGDEQRLTQAVIQLAANAVRYSEPGTPIRFGVDQVAGPDGPEIHIRVQDEGVGIAPEDQRRIFERFSRIDPGRESGSGLGLPIVSAIAEGHGGVVRLASQPGHGSTFTLVIPQFTEPGGASTQHPADPQPSESRLSAPDPADPRSSPR</sequence>
<evidence type="ECO:0000256" key="5">
    <source>
        <dbReference type="ARBA" id="ARBA00022679"/>
    </source>
</evidence>
<evidence type="ECO:0000256" key="6">
    <source>
        <dbReference type="ARBA" id="ARBA00022692"/>
    </source>
</evidence>
<evidence type="ECO:0000256" key="3">
    <source>
        <dbReference type="ARBA" id="ARBA00012438"/>
    </source>
</evidence>
<keyword evidence="8 12" id="KW-1133">Transmembrane helix</keyword>
<dbReference type="SUPFAM" id="SSF158472">
    <property type="entry name" value="HAMP domain-like"/>
    <property type="match status" value="1"/>
</dbReference>
<dbReference type="AlphaFoldDB" id="A0A9D2LAQ9"/>
<feature type="domain" description="Histidine kinase" evidence="13">
    <location>
        <begin position="271"/>
        <end position="482"/>
    </location>
</feature>
<dbReference type="PROSITE" id="PS50885">
    <property type="entry name" value="HAMP"/>
    <property type="match status" value="1"/>
</dbReference>
<dbReference type="InterPro" id="IPR036890">
    <property type="entry name" value="HATPase_C_sf"/>
</dbReference>
<dbReference type="GO" id="GO:0005886">
    <property type="term" value="C:plasma membrane"/>
    <property type="evidence" value="ECO:0007669"/>
    <property type="project" value="UniProtKB-SubCell"/>
</dbReference>
<dbReference type="PRINTS" id="PR00344">
    <property type="entry name" value="BCTRLSENSOR"/>
</dbReference>
<evidence type="ECO:0000256" key="11">
    <source>
        <dbReference type="SAM" id="MobiDB-lite"/>
    </source>
</evidence>
<dbReference type="GO" id="GO:0000155">
    <property type="term" value="F:phosphorelay sensor kinase activity"/>
    <property type="evidence" value="ECO:0007669"/>
    <property type="project" value="InterPro"/>
</dbReference>
<dbReference type="PANTHER" id="PTHR45436">
    <property type="entry name" value="SENSOR HISTIDINE KINASE YKOH"/>
    <property type="match status" value="1"/>
</dbReference>
<comment type="caution">
    <text evidence="15">The sequence shown here is derived from an EMBL/GenBank/DDBJ whole genome shotgun (WGS) entry which is preliminary data.</text>
</comment>
<keyword evidence="5" id="KW-0808">Transferase</keyword>
<feature type="transmembrane region" description="Helical" evidence="12">
    <location>
        <begin position="182"/>
        <end position="208"/>
    </location>
</feature>
<feature type="domain" description="HAMP" evidence="14">
    <location>
        <begin position="210"/>
        <end position="263"/>
    </location>
</feature>
<evidence type="ECO:0000256" key="12">
    <source>
        <dbReference type="SAM" id="Phobius"/>
    </source>
</evidence>
<dbReference type="InterPro" id="IPR003660">
    <property type="entry name" value="HAMP_dom"/>
</dbReference>
<evidence type="ECO:0000256" key="8">
    <source>
        <dbReference type="ARBA" id="ARBA00022989"/>
    </source>
</evidence>